<accession>A0A803LE84</accession>
<dbReference type="InterPro" id="IPR050796">
    <property type="entry name" value="SCF_F-box_component"/>
</dbReference>
<dbReference type="Pfam" id="PF07734">
    <property type="entry name" value="FBA_1"/>
    <property type="match status" value="1"/>
</dbReference>
<sequence>MISSREFAKQQFEFRSSLNDQTLIVQDQRNTLNEDKYYLSFDEKYNLTEFVGLREKYLPRNFNLLNTGVVDYCDVLLCMYNEQTMRIYVWNPVTNQCRDTNGPVALDKVDDYQMKYVGFDYVSLIGDYKIGCLMFYKNSLHALMFSFKTGLWTEWALLDEYYETMEKYYGDPSAFVDSSKVFVDDTIYWAPKCLFNEIDDEEIFLFGMDLIAGDMMFVPIVHREDWEIAKLFKMNGSLALCLIGNGGNKTNVFLMKLTSDDDKDAEEMVSWERVLSLTYIGAYFVYLFETGKCLVSNISLSLSSQSLRLMLHELSQVSSQEQEQPDEGTIVWESEERGSLCRYFSAVTSGYSESLFSPFDPYLLQENQDG</sequence>
<protein>
    <recommendedName>
        <fullName evidence="1">F-box associated beta-propeller type 1 domain-containing protein</fullName>
    </recommendedName>
</protein>
<dbReference type="EnsemblPlants" id="AUR62011490-RA">
    <property type="protein sequence ID" value="AUR62011490-RA:cds"/>
    <property type="gene ID" value="AUR62011490"/>
</dbReference>
<feature type="domain" description="F-box associated beta-propeller type 1" evidence="1">
    <location>
        <begin position="64"/>
        <end position="291"/>
    </location>
</feature>
<reference evidence="2" key="1">
    <citation type="journal article" date="2017" name="Nature">
        <title>The genome of Chenopodium quinoa.</title>
        <authorList>
            <person name="Jarvis D.E."/>
            <person name="Ho Y.S."/>
            <person name="Lightfoot D.J."/>
            <person name="Schmoeckel S.M."/>
            <person name="Li B."/>
            <person name="Borm T.J.A."/>
            <person name="Ohyanagi H."/>
            <person name="Mineta K."/>
            <person name="Michell C.T."/>
            <person name="Saber N."/>
            <person name="Kharbatia N.M."/>
            <person name="Rupper R.R."/>
            <person name="Sharp A.R."/>
            <person name="Dally N."/>
            <person name="Boughton B.A."/>
            <person name="Woo Y.H."/>
            <person name="Gao G."/>
            <person name="Schijlen E.G.W.M."/>
            <person name="Guo X."/>
            <person name="Momin A.A."/>
            <person name="Negrao S."/>
            <person name="Al-Babili S."/>
            <person name="Gehring C."/>
            <person name="Roessner U."/>
            <person name="Jung C."/>
            <person name="Murphy K."/>
            <person name="Arold S.T."/>
            <person name="Gojobori T."/>
            <person name="van der Linden C.G."/>
            <person name="van Loo E.N."/>
            <person name="Jellen E.N."/>
            <person name="Maughan P.J."/>
            <person name="Tester M."/>
        </authorList>
    </citation>
    <scope>NUCLEOTIDE SEQUENCE [LARGE SCALE GENOMIC DNA]</scope>
    <source>
        <strain evidence="2">cv. PI 614886</strain>
    </source>
</reference>
<evidence type="ECO:0000313" key="2">
    <source>
        <dbReference type="EnsemblPlants" id="AUR62011490-RA:cds"/>
    </source>
</evidence>
<proteinExistence type="predicted"/>
<dbReference type="Gramene" id="AUR62011490-RA">
    <property type="protein sequence ID" value="AUR62011490-RA:cds"/>
    <property type="gene ID" value="AUR62011490"/>
</dbReference>
<dbReference type="InterPro" id="IPR006527">
    <property type="entry name" value="F-box-assoc_dom_typ1"/>
</dbReference>
<dbReference type="PANTHER" id="PTHR31672:SF13">
    <property type="entry name" value="F-BOX PROTEIN CPR30-LIKE"/>
    <property type="match status" value="1"/>
</dbReference>
<evidence type="ECO:0000313" key="3">
    <source>
        <dbReference type="Proteomes" id="UP000596660"/>
    </source>
</evidence>
<name>A0A803LE84_CHEQI</name>
<dbReference type="AlphaFoldDB" id="A0A803LE84"/>
<reference evidence="2" key="2">
    <citation type="submission" date="2021-03" db="UniProtKB">
        <authorList>
            <consortium name="EnsemblPlants"/>
        </authorList>
    </citation>
    <scope>IDENTIFICATION</scope>
</reference>
<evidence type="ECO:0000259" key="1">
    <source>
        <dbReference type="Pfam" id="PF07734"/>
    </source>
</evidence>
<organism evidence="2 3">
    <name type="scientific">Chenopodium quinoa</name>
    <name type="common">Quinoa</name>
    <dbReference type="NCBI Taxonomy" id="63459"/>
    <lineage>
        <taxon>Eukaryota</taxon>
        <taxon>Viridiplantae</taxon>
        <taxon>Streptophyta</taxon>
        <taxon>Embryophyta</taxon>
        <taxon>Tracheophyta</taxon>
        <taxon>Spermatophyta</taxon>
        <taxon>Magnoliopsida</taxon>
        <taxon>eudicotyledons</taxon>
        <taxon>Gunneridae</taxon>
        <taxon>Pentapetalae</taxon>
        <taxon>Caryophyllales</taxon>
        <taxon>Chenopodiaceae</taxon>
        <taxon>Chenopodioideae</taxon>
        <taxon>Atripliceae</taxon>
        <taxon>Chenopodium</taxon>
    </lineage>
</organism>
<dbReference type="Proteomes" id="UP000596660">
    <property type="component" value="Unplaced"/>
</dbReference>
<dbReference type="PANTHER" id="PTHR31672">
    <property type="entry name" value="BNACNNG10540D PROTEIN"/>
    <property type="match status" value="1"/>
</dbReference>
<keyword evidence="3" id="KW-1185">Reference proteome</keyword>